<proteinExistence type="predicted"/>
<dbReference type="PROSITE" id="PS50042">
    <property type="entry name" value="CNMP_BINDING_3"/>
    <property type="match status" value="1"/>
</dbReference>
<dbReference type="EMBL" id="RZNJ01000004">
    <property type="protein sequence ID" value="RUT30136.1"/>
    <property type="molecule type" value="Genomic_DNA"/>
</dbReference>
<accession>A0A433X7T6</accession>
<dbReference type="OrthoDB" id="9807547at2"/>
<reference evidence="2 3" key="1">
    <citation type="journal article" date="2016" name="Int. J. Syst. Evol. Microbiol.">
        <title>Arsenicitalea aurantiaca gen. nov., sp. nov., a new member of the family Hyphomicrobiaceae, isolated from high-arsenic sediment.</title>
        <authorList>
            <person name="Mu Y."/>
            <person name="Zhou L."/>
            <person name="Zeng X.C."/>
            <person name="Liu L."/>
            <person name="Pan Y."/>
            <person name="Chen X."/>
            <person name="Wang J."/>
            <person name="Li S."/>
            <person name="Li W.J."/>
            <person name="Wang Y."/>
        </authorList>
    </citation>
    <scope>NUCLEOTIDE SEQUENCE [LARGE SCALE GENOMIC DNA]</scope>
    <source>
        <strain evidence="2 3">42-50</strain>
    </source>
</reference>
<feature type="domain" description="Cyclic nucleotide-binding" evidence="1">
    <location>
        <begin position="15"/>
        <end position="132"/>
    </location>
</feature>
<gene>
    <name evidence="2" type="ORF">EMQ25_12495</name>
</gene>
<evidence type="ECO:0000313" key="2">
    <source>
        <dbReference type="EMBL" id="RUT30136.1"/>
    </source>
</evidence>
<comment type="caution">
    <text evidence="2">The sequence shown here is derived from an EMBL/GenBank/DDBJ whole genome shotgun (WGS) entry which is preliminary data.</text>
</comment>
<sequence length="150" mass="16311">MQLDDQATILARADFFKICTGEQRRLLAFSSQRLRHAPGTIIYKSGEVPEGAHVLVSGSVASAYDGEANPYIVSTSGALMGPTSLVLAKPRPVTITAVDQVETLHVPRSAFLKLLNQNPDLAQRAADRLRAELTGYLGAISDIRPRIRRD</sequence>
<keyword evidence="3" id="KW-1185">Reference proteome</keyword>
<dbReference type="RefSeq" id="WP_127188916.1">
    <property type="nucleotide sequence ID" value="NZ_RZNJ01000004.1"/>
</dbReference>
<dbReference type="AlphaFoldDB" id="A0A433X7T6"/>
<evidence type="ECO:0000313" key="3">
    <source>
        <dbReference type="Proteomes" id="UP000281547"/>
    </source>
</evidence>
<organism evidence="2 3">
    <name type="scientific">Arsenicitalea aurantiaca</name>
    <dbReference type="NCBI Taxonomy" id="1783274"/>
    <lineage>
        <taxon>Bacteria</taxon>
        <taxon>Pseudomonadati</taxon>
        <taxon>Pseudomonadota</taxon>
        <taxon>Alphaproteobacteria</taxon>
        <taxon>Hyphomicrobiales</taxon>
        <taxon>Devosiaceae</taxon>
        <taxon>Arsenicitalea</taxon>
    </lineage>
</organism>
<dbReference type="InterPro" id="IPR000595">
    <property type="entry name" value="cNMP-bd_dom"/>
</dbReference>
<evidence type="ECO:0000259" key="1">
    <source>
        <dbReference type="PROSITE" id="PS50042"/>
    </source>
</evidence>
<dbReference type="CDD" id="cd00038">
    <property type="entry name" value="CAP_ED"/>
    <property type="match status" value="1"/>
</dbReference>
<dbReference type="Gene3D" id="2.60.120.10">
    <property type="entry name" value="Jelly Rolls"/>
    <property type="match status" value="1"/>
</dbReference>
<name>A0A433X7T6_9HYPH</name>
<dbReference type="SUPFAM" id="SSF51206">
    <property type="entry name" value="cAMP-binding domain-like"/>
    <property type="match status" value="1"/>
</dbReference>
<protein>
    <submittedName>
        <fullName evidence="2">Cyclic nucleotide-binding domain-containing protein</fullName>
    </submittedName>
</protein>
<dbReference type="SMART" id="SM00100">
    <property type="entry name" value="cNMP"/>
    <property type="match status" value="1"/>
</dbReference>
<dbReference type="Pfam" id="PF00027">
    <property type="entry name" value="cNMP_binding"/>
    <property type="match status" value="1"/>
</dbReference>
<dbReference type="InterPro" id="IPR018490">
    <property type="entry name" value="cNMP-bd_dom_sf"/>
</dbReference>
<dbReference type="InterPro" id="IPR014710">
    <property type="entry name" value="RmlC-like_jellyroll"/>
</dbReference>
<dbReference type="Proteomes" id="UP000281547">
    <property type="component" value="Unassembled WGS sequence"/>
</dbReference>